<name>A0ACC0Y7R6_9ROSI</name>
<dbReference type="EMBL" id="CM047743">
    <property type="protein sequence ID" value="KAJ0031320.1"/>
    <property type="molecule type" value="Genomic_DNA"/>
</dbReference>
<accession>A0ACC0Y7R6</accession>
<dbReference type="Proteomes" id="UP001163603">
    <property type="component" value="Chromosome 8"/>
</dbReference>
<proteinExistence type="predicted"/>
<evidence type="ECO:0000313" key="1">
    <source>
        <dbReference type="EMBL" id="KAJ0031320.1"/>
    </source>
</evidence>
<comment type="caution">
    <text evidence="1">The sequence shown here is derived from an EMBL/GenBank/DDBJ whole genome shotgun (WGS) entry which is preliminary data.</text>
</comment>
<evidence type="ECO:0000313" key="2">
    <source>
        <dbReference type="Proteomes" id="UP001163603"/>
    </source>
</evidence>
<keyword evidence="2" id="KW-1185">Reference proteome</keyword>
<protein>
    <submittedName>
        <fullName evidence="1">Uncharacterized protein</fullName>
    </submittedName>
</protein>
<gene>
    <name evidence="1" type="ORF">Pint_12934</name>
</gene>
<sequence length="528" mass="60290">MNHNTTSKSSDHFQSMLKESVDRFLYEYRKGVTDFSNFTMIFSRLLQNLPDPSLEYVWFYSALTFYTTKFTAMPYSKHVLAAKDLFQLLVSCSSSCNVVKRVAILGPVIYELYHTVTDKKDSKRDVESLLEGIASYISICCGTESEQDDRMECLNLNSCFLDLVHVWVVDRVGENCEFGDLKVFLPIVGNKVRDGVGVGCRVGYLAGIVMCEAFLLRLCLKFGVTTSRDEWEKDLRDCALQMITGFRSFCFFDILLGMLLEPVLPVTSLLVSEDEVLLHHVLYDVVVTAEYSFLISQRGIQLPCRNLKILAMRWLFVVDNALRFVRENGDQAKVISYINAFSESYLLSQLIKWVTNQIGMGEKTSKPNLSTPVNLIKWLLVVEEQGIGVFDFDITKIYAKTVIFKSTVEYDRPVIMPNDKSLFGSLFLNTDNERRWQDKDDSDLEMVDFVDTEFLADPCMMKSTTDCTRKRKEGRNIEGEIPVKFVKYNFHDNSVSEKFSPLGNEDGVSSGSEVDNPISDEDMEDMKH</sequence>
<organism evidence="1 2">
    <name type="scientific">Pistacia integerrima</name>
    <dbReference type="NCBI Taxonomy" id="434235"/>
    <lineage>
        <taxon>Eukaryota</taxon>
        <taxon>Viridiplantae</taxon>
        <taxon>Streptophyta</taxon>
        <taxon>Embryophyta</taxon>
        <taxon>Tracheophyta</taxon>
        <taxon>Spermatophyta</taxon>
        <taxon>Magnoliopsida</taxon>
        <taxon>eudicotyledons</taxon>
        <taxon>Gunneridae</taxon>
        <taxon>Pentapetalae</taxon>
        <taxon>rosids</taxon>
        <taxon>malvids</taxon>
        <taxon>Sapindales</taxon>
        <taxon>Anacardiaceae</taxon>
        <taxon>Pistacia</taxon>
    </lineage>
</organism>
<reference evidence="2" key="1">
    <citation type="journal article" date="2023" name="G3 (Bethesda)">
        <title>Genome assembly and association tests identify interacting loci associated with vigor, precocity, and sex in interspecific pistachio rootstocks.</title>
        <authorList>
            <person name="Palmer W."/>
            <person name="Jacygrad E."/>
            <person name="Sagayaradj S."/>
            <person name="Cavanaugh K."/>
            <person name="Han R."/>
            <person name="Bertier L."/>
            <person name="Beede B."/>
            <person name="Kafkas S."/>
            <person name="Golino D."/>
            <person name="Preece J."/>
            <person name="Michelmore R."/>
        </authorList>
    </citation>
    <scope>NUCLEOTIDE SEQUENCE [LARGE SCALE GENOMIC DNA]</scope>
</reference>